<comment type="caution">
    <text evidence="2">The sequence shown here is derived from an EMBL/GenBank/DDBJ whole genome shotgun (WGS) entry which is preliminary data.</text>
</comment>
<evidence type="ECO:0000256" key="1">
    <source>
        <dbReference type="SAM" id="Phobius"/>
    </source>
</evidence>
<reference evidence="2 3" key="1">
    <citation type="journal article" date="2016" name="Nat. Commun.">
        <title>Thousands of microbial genomes shed light on interconnected biogeochemical processes in an aquifer system.</title>
        <authorList>
            <person name="Anantharaman K."/>
            <person name="Brown C.T."/>
            <person name="Hug L.A."/>
            <person name="Sharon I."/>
            <person name="Castelle C.J."/>
            <person name="Probst A.J."/>
            <person name="Thomas B.C."/>
            <person name="Singh A."/>
            <person name="Wilkins M.J."/>
            <person name="Karaoz U."/>
            <person name="Brodie E.L."/>
            <person name="Williams K.H."/>
            <person name="Hubbard S.S."/>
            <person name="Banfield J.F."/>
        </authorList>
    </citation>
    <scope>NUCLEOTIDE SEQUENCE [LARGE SCALE GENOMIC DNA]</scope>
</reference>
<evidence type="ECO:0000313" key="2">
    <source>
        <dbReference type="EMBL" id="OGE19368.1"/>
    </source>
</evidence>
<keyword evidence="1" id="KW-0812">Transmembrane</keyword>
<feature type="transmembrane region" description="Helical" evidence="1">
    <location>
        <begin position="41"/>
        <end position="60"/>
    </location>
</feature>
<keyword evidence="1" id="KW-0472">Membrane</keyword>
<feature type="transmembrane region" description="Helical" evidence="1">
    <location>
        <begin position="12"/>
        <end position="29"/>
    </location>
</feature>
<organism evidence="2 3">
    <name type="scientific">Candidatus Daviesbacteria bacterium RIFCSPHIGHO2_01_FULL_41_23</name>
    <dbReference type="NCBI Taxonomy" id="1797764"/>
    <lineage>
        <taxon>Bacteria</taxon>
        <taxon>Candidatus Daviesiibacteriota</taxon>
    </lineage>
</organism>
<proteinExistence type="predicted"/>
<sequence length="69" mass="7797">MKKSSLLSTLGIIYFILGLVFTIAFALYYRWPGLAFLSPGFFSVLFTWPYQAIGFIRDLLQFGLAGKPI</sequence>
<protein>
    <submittedName>
        <fullName evidence="2">Uncharacterized protein</fullName>
    </submittedName>
</protein>
<keyword evidence="1" id="KW-1133">Transmembrane helix</keyword>
<accession>A0A1F5ISL6</accession>
<gene>
    <name evidence="2" type="ORF">A2871_00775</name>
</gene>
<dbReference type="EMBL" id="MFCR01000003">
    <property type="protein sequence ID" value="OGE19368.1"/>
    <property type="molecule type" value="Genomic_DNA"/>
</dbReference>
<evidence type="ECO:0000313" key="3">
    <source>
        <dbReference type="Proteomes" id="UP000176336"/>
    </source>
</evidence>
<name>A0A1F5ISL6_9BACT</name>
<dbReference type="AlphaFoldDB" id="A0A1F5ISL6"/>
<dbReference type="Proteomes" id="UP000176336">
    <property type="component" value="Unassembled WGS sequence"/>
</dbReference>